<dbReference type="EMBL" id="JACNJN010000011">
    <property type="protein sequence ID" value="MBC8333654.1"/>
    <property type="molecule type" value="Genomic_DNA"/>
</dbReference>
<name>A0A8J6NGZ4_9CHLR</name>
<sequence length="426" mass="47581">MAKNIIPSVKGTREFYPEEMALRNFIYEKVRRASQQFGYQEWEAPYLETLELYAAKSGEELVKEQAFTFVDRGGSRVTLRPELTPSLARMIAKKQRQLTYPLRWWSFGPFWRYERPQKGRSREFFQWNIDMLGPDTPEADAELIAVAASFLKSVGLSPGQATIYVNNRRLMDSQFDAIGIPAESRLLVSNLVDRRNKMKEDAWQTYALEAGLNRSQLGGLIALLENKDLWKEWEDLRRLFTALDALGVSEYVEFDANVVRGLLYYTGTVFEAFDVSGSVRRSLLGGGRYNNLLADVGGDPLSAVGFAMGDVVVGIVLAENGLIPEFEPSPAPVLVTVFSEEFLAESLALSAELRKAGLNVTNYPEPAKIANQFKFANKMGMKIALILGAIEVESGQVAVKDLVSGEQVNVARADVPERIKQILASE</sequence>
<dbReference type="GO" id="GO:0005737">
    <property type="term" value="C:cytoplasm"/>
    <property type="evidence" value="ECO:0007669"/>
    <property type="project" value="UniProtKB-SubCell"/>
</dbReference>
<accession>A0A8J6NGZ4</accession>
<evidence type="ECO:0000256" key="1">
    <source>
        <dbReference type="ARBA" id="ARBA00008226"/>
    </source>
</evidence>
<evidence type="ECO:0000256" key="8">
    <source>
        <dbReference type="ARBA" id="ARBA00047639"/>
    </source>
</evidence>
<comment type="subcellular location">
    <subcellularLocation>
        <location evidence="9">Cytoplasm</location>
    </subcellularLocation>
</comment>
<keyword evidence="7 9" id="KW-0030">Aminoacyl-tRNA synthetase</keyword>
<dbReference type="InterPro" id="IPR045864">
    <property type="entry name" value="aa-tRNA-synth_II/BPL/LPL"/>
</dbReference>
<evidence type="ECO:0000256" key="7">
    <source>
        <dbReference type="ARBA" id="ARBA00023146"/>
    </source>
</evidence>
<protein>
    <recommendedName>
        <fullName evidence="9">Histidine--tRNA ligase</fullName>
        <ecNumber evidence="9">6.1.1.21</ecNumber>
    </recommendedName>
    <alternativeName>
        <fullName evidence="9">Histidyl-tRNA synthetase</fullName>
        <shortName evidence="9">HisRS</shortName>
    </alternativeName>
</protein>
<dbReference type="NCBIfam" id="TIGR00442">
    <property type="entry name" value="hisS"/>
    <property type="match status" value="1"/>
</dbReference>
<feature type="domain" description="Aminoacyl-transfer RNA synthetases class-II family profile" evidence="11">
    <location>
        <begin position="1"/>
        <end position="324"/>
    </location>
</feature>
<dbReference type="CDD" id="cd00773">
    <property type="entry name" value="HisRS-like_core"/>
    <property type="match status" value="1"/>
</dbReference>
<dbReference type="PROSITE" id="PS50862">
    <property type="entry name" value="AA_TRNA_LIGASE_II"/>
    <property type="match status" value="1"/>
</dbReference>
<keyword evidence="5 9" id="KW-0067">ATP-binding</keyword>
<dbReference type="SUPFAM" id="SSF52954">
    <property type="entry name" value="Class II aaRS ABD-related"/>
    <property type="match status" value="1"/>
</dbReference>
<evidence type="ECO:0000256" key="5">
    <source>
        <dbReference type="ARBA" id="ARBA00022840"/>
    </source>
</evidence>
<feature type="binding site" evidence="10">
    <location>
        <begin position="82"/>
        <end position="84"/>
    </location>
    <ligand>
        <name>L-histidine</name>
        <dbReference type="ChEBI" id="CHEBI:57595"/>
    </ligand>
</feature>
<feature type="binding site" evidence="10">
    <location>
        <position position="130"/>
    </location>
    <ligand>
        <name>L-histidine</name>
        <dbReference type="ChEBI" id="CHEBI:57595"/>
    </ligand>
</feature>
<keyword evidence="4 9" id="KW-0547">Nucleotide-binding</keyword>
<evidence type="ECO:0000313" key="13">
    <source>
        <dbReference type="Proteomes" id="UP000614469"/>
    </source>
</evidence>
<feature type="binding site" evidence="10">
    <location>
        <position position="126"/>
    </location>
    <ligand>
        <name>L-histidine</name>
        <dbReference type="ChEBI" id="CHEBI:57595"/>
    </ligand>
</feature>
<reference evidence="12 13" key="1">
    <citation type="submission" date="2020-08" db="EMBL/GenBank/DDBJ databases">
        <title>Bridging the membrane lipid divide: bacteria of the FCB group superphylum have the potential to synthesize archaeal ether lipids.</title>
        <authorList>
            <person name="Villanueva L."/>
            <person name="Von Meijenfeldt F.A.B."/>
            <person name="Westbye A.B."/>
            <person name="Yadav S."/>
            <person name="Hopmans E.C."/>
            <person name="Dutilh B.E."/>
            <person name="Sinninghe Damste J.S."/>
        </authorList>
    </citation>
    <scope>NUCLEOTIDE SEQUENCE [LARGE SCALE GENOMIC DNA]</scope>
    <source>
        <strain evidence="12">NIOZ-UU36</strain>
    </source>
</reference>
<proteinExistence type="inferred from homology"/>
<keyword evidence="2 9" id="KW-0963">Cytoplasm</keyword>
<dbReference type="InterPro" id="IPR004516">
    <property type="entry name" value="HisRS/HisZ"/>
</dbReference>
<dbReference type="GO" id="GO:0004821">
    <property type="term" value="F:histidine-tRNA ligase activity"/>
    <property type="evidence" value="ECO:0007669"/>
    <property type="project" value="UniProtKB-UniRule"/>
</dbReference>
<dbReference type="Pfam" id="PF03129">
    <property type="entry name" value="HGTP_anticodon"/>
    <property type="match status" value="1"/>
</dbReference>
<evidence type="ECO:0000256" key="6">
    <source>
        <dbReference type="ARBA" id="ARBA00022917"/>
    </source>
</evidence>
<evidence type="ECO:0000256" key="4">
    <source>
        <dbReference type="ARBA" id="ARBA00022741"/>
    </source>
</evidence>
<dbReference type="GO" id="GO:0005524">
    <property type="term" value="F:ATP binding"/>
    <property type="evidence" value="ECO:0007669"/>
    <property type="project" value="UniProtKB-UniRule"/>
</dbReference>
<dbReference type="Pfam" id="PF13393">
    <property type="entry name" value="tRNA-synt_His"/>
    <property type="match status" value="1"/>
</dbReference>
<comment type="caution">
    <text evidence="12">The sequence shown here is derived from an EMBL/GenBank/DDBJ whole genome shotgun (WGS) entry which is preliminary data.</text>
</comment>
<evidence type="ECO:0000256" key="3">
    <source>
        <dbReference type="ARBA" id="ARBA00022598"/>
    </source>
</evidence>
<evidence type="ECO:0000256" key="10">
    <source>
        <dbReference type="PIRSR" id="PIRSR001549-1"/>
    </source>
</evidence>
<dbReference type="InterPro" id="IPR004154">
    <property type="entry name" value="Anticodon-bd"/>
</dbReference>
<dbReference type="Proteomes" id="UP000614469">
    <property type="component" value="Unassembled WGS sequence"/>
</dbReference>
<dbReference type="SUPFAM" id="SSF55681">
    <property type="entry name" value="Class II aaRS and biotin synthetases"/>
    <property type="match status" value="1"/>
</dbReference>
<keyword evidence="6 9" id="KW-0648">Protein biosynthesis</keyword>
<evidence type="ECO:0000313" key="12">
    <source>
        <dbReference type="EMBL" id="MBC8333654.1"/>
    </source>
</evidence>
<feature type="binding site" evidence="10">
    <location>
        <begin position="264"/>
        <end position="265"/>
    </location>
    <ligand>
        <name>L-histidine</name>
        <dbReference type="ChEBI" id="CHEBI:57595"/>
    </ligand>
</feature>
<dbReference type="CDD" id="cd00859">
    <property type="entry name" value="HisRS_anticodon"/>
    <property type="match status" value="1"/>
</dbReference>
<dbReference type="PIRSF" id="PIRSF001549">
    <property type="entry name" value="His-tRNA_synth"/>
    <property type="match status" value="1"/>
</dbReference>
<dbReference type="PANTHER" id="PTHR43707">
    <property type="entry name" value="HISTIDYL-TRNA SYNTHETASE"/>
    <property type="match status" value="1"/>
</dbReference>
<dbReference type="EC" id="6.1.1.21" evidence="9"/>
<comment type="catalytic activity">
    <reaction evidence="8 9">
        <text>tRNA(His) + L-histidine + ATP = L-histidyl-tRNA(His) + AMP + diphosphate + H(+)</text>
        <dbReference type="Rhea" id="RHEA:17313"/>
        <dbReference type="Rhea" id="RHEA-COMP:9665"/>
        <dbReference type="Rhea" id="RHEA-COMP:9689"/>
        <dbReference type="ChEBI" id="CHEBI:15378"/>
        <dbReference type="ChEBI" id="CHEBI:30616"/>
        <dbReference type="ChEBI" id="CHEBI:33019"/>
        <dbReference type="ChEBI" id="CHEBI:57595"/>
        <dbReference type="ChEBI" id="CHEBI:78442"/>
        <dbReference type="ChEBI" id="CHEBI:78527"/>
        <dbReference type="ChEBI" id="CHEBI:456215"/>
        <dbReference type="EC" id="6.1.1.21"/>
    </reaction>
</comment>
<gene>
    <name evidence="9" type="primary">hisS</name>
    <name evidence="12" type="ORF">H8E29_00155</name>
</gene>
<keyword evidence="3 9" id="KW-0436">Ligase</keyword>
<comment type="similarity">
    <text evidence="1 9">Belongs to the class-II aminoacyl-tRNA synthetase family.</text>
</comment>
<feature type="binding site" evidence="10">
    <location>
        <position position="112"/>
    </location>
    <ligand>
        <name>L-histidine</name>
        <dbReference type="ChEBI" id="CHEBI:57595"/>
    </ligand>
</feature>
<organism evidence="12 13">
    <name type="scientific">Candidatus Desulfolinea nitratireducens</name>
    <dbReference type="NCBI Taxonomy" id="2841698"/>
    <lineage>
        <taxon>Bacteria</taxon>
        <taxon>Bacillati</taxon>
        <taxon>Chloroflexota</taxon>
        <taxon>Anaerolineae</taxon>
        <taxon>Anaerolineales</taxon>
        <taxon>Anaerolineales incertae sedis</taxon>
        <taxon>Candidatus Desulfolinea</taxon>
    </lineage>
</organism>
<comment type="subunit">
    <text evidence="9">Homodimer.</text>
</comment>
<dbReference type="InterPro" id="IPR015807">
    <property type="entry name" value="His-tRNA-ligase"/>
</dbReference>
<evidence type="ECO:0000256" key="2">
    <source>
        <dbReference type="ARBA" id="ARBA00022490"/>
    </source>
</evidence>
<feature type="binding site" evidence="10">
    <location>
        <position position="260"/>
    </location>
    <ligand>
        <name>L-histidine</name>
        <dbReference type="ChEBI" id="CHEBI:57595"/>
    </ligand>
</feature>
<dbReference type="InterPro" id="IPR006195">
    <property type="entry name" value="aa-tRNA-synth_II"/>
</dbReference>
<dbReference type="InterPro" id="IPR036621">
    <property type="entry name" value="Anticodon-bd_dom_sf"/>
</dbReference>
<dbReference type="AlphaFoldDB" id="A0A8J6NGZ4"/>
<dbReference type="PANTHER" id="PTHR43707:SF1">
    <property type="entry name" value="HISTIDINE--TRNA LIGASE, MITOCHONDRIAL-RELATED"/>
    <property type="match status" value="1"/>
</dbReference>
<dbReference type="Gene3D" id="3.30.930.10">
    <property type="entry name" value="Bira Bifunctional Protein, Domain 2"/>
    <property type="match status" value="1"/>
</dbReference>
<evidence type="ECO:0000256" key="9">
    <source>
        <dbReference type="HAMAP-Rule" id="MF_00127"/>
    </source>
</evidence>
<dbReference type="InterPro" id="IPR033656">
    <property type="entry name" value="HisRS_anticodon"/>
</dbReference>
<dbReference type="InterPro" id="IPR041715">
    <property type="entry name" value="HisRS-like_core"/>
</dbReference>
<dbReference type="Gene3D" id="3.40.50.800">
    <property type="entry name" value="Anticodon-binding domain"/>
    <property type="match status" value="1"/>
</dbReference>
<dbReference type="HAMAP" id="MF_00127">
    <property type="entry name" value="His_tRNA_synth"/>
    <property type="match status" value="1"/>
</dbReference>
<evidence type="ECO:0000259" key="11">
    <source>
        <dbReference type="PROSITE" id="PS50862"/>
    </source>
</evidence>
<dbReference type="GO" id="GO:0006427">
    <property type="term" value="P:histidyl-tRNA aminoacylation"/>
    <property type="evidence" value="ECO:0007669"/>
    <property type="project" value="UniProtKB-UniRule"/>
</dbReference>